<keyword evidence="1" id="KW-1133">Transmembrane helix</keyword>
<feature type="transmembrane region" description="Helical" evidence="1">
    <location>
        <begin position="74"/>
        <end position="91"/>
    </location>
</feature>
<dbReference type="EMBL" id="WOWR01000015">
    <property type="protein sequence ID" value="KAF0254299.1"/>
    <property type="molecule type" value="Genomic_DNA"/>
</dbReference>
<evidence type="ECO:0000313" key="3">
    <source>
        <dbReference type="Proteomes" id="UP000442695"/>
    </source>
</evidence>
<dbReference type="Proteomes" id="UP000442695">
    <property type="component" value="Unassembled WGS sequence"/>
</dbReference>
<reference evidence="2 3" key="1">
    <citation type="submission" date="2019-12" db="EMBL/GenBank/DDBJ databases">
        <authorList>
            <person name="Woiski C."/>
        </authorList>
    </citation>
    <scope>NUCLEOTIDE SEQUENCE [LARGE SCALE GENOMIC DNA]</scope>
    <source>
        <strain evidence="2 3">BOE100</strain>
    </source>
</reference>
<keyword evidence="1" id="KW-0472">Membrane</keyword>
<keyword evidence="1" id="KW-0812">Transmembrane</keyword>
<evidence type="ECO:0000313" key="2">
    <source>
        <dbReference type="EMBL" id="KAF0254299.1"/>
    </source>
</evidence>
<protein>
    <recommendedName>
        <fullName evidence="4">Transmembrane protein</fullName>
    </recommendedName>
</protein>
<organism evidence="2 3">
    <name type="scientific">Pseudomonas putida</name>
    <name type="common">Arthrobacter siderocapsulatus</name>
    <dbReference type="NCBI Taxonomy" id="303"/>
    <lineage>
        <taxon>Bacteria</taxon>
        <taxon>Pseudomonadati</taxon>
        <taxon>Pseudomonadota</taxon>
        <taxon>Gammaproteobacteria</taxon>
        <taxon>Pseudomonadales</taxon>
        <taxon>Pseudomonadaceae</taxon>
        <taxon>Pseudomonas</taxon>
    </lineage>
</organism>
<sequence length="342" mass="39722">MAKRETGFDSNRASAMQSIHNYLSRMNERLNGVTWQTQSLLVCTVFWLATITCSYPFSEGGYEAWSLDQCLEDFGVFLLFFSIWCGVYAHFKRDITLGWLAVLLATALWQEEVNLLNKAYQAINLWFGHDIDSAERQRGDVTVLMIVSLSLLARFCRRGFKSFFRIYITAFLLLFTCFQMWLHYTFPYQMQSAILDADLAYQKEFTSTYEGRFQYQCDQGLWTCYSWEGDDIPPTLRHDEGLMAVVRSHKGIVMNTTGYIGQLPTDNDTVFRGVDARQKYIITYYKNHNLNRVVINHEMAQRAAQVVTHPLVIFSTSFGMAWFFGGLMVVLMHQSRRYGTRE</sequence>
<gene>
    <name evidence="2" type="ORF">GN299_13665</name>
</gene>
<accession>A0A7V8J446</accession>
<name>A0A7V8J446_PSEPU</name>
<feature type="transmembrane region" description="Helical" evidence="1">
    <location>
        <begin position="311"/>
        <end position="332"/>
    </location>
</feature>
<dbReference type="RefSeq" id="WP_156859031.1">
    <property type="nucleotide sequence ID" value="NZ_WOWR01000015.1"/>
</dbReference>
<feature type="transmembrane region" description="Helical" evidence="1">
    <location>
        <begin position="39"/>
        <end position="58"/>
    </location>
</feature>
<feature type="transmembrane region" description="Helical" evidence="1">
    <location>
        <begin position="164"/>
        <end position="182"/>
    </location>
</feature>
<evidence type="ECO:0000256" key="1">
    <source>
        <dbReference type="SAM" id="Phobius"/>
    </source>
</evidence>
<comment type="caution">
    <text evidence="2">The sequence shown here is derived from an EMBL/GenBank/DDBJ whole genome shotgun (WGS) entry which is preliminary data.</text>
</comment>
<dbReference type="AlphaFoldDB" id="A0A7V8J446"/>
<evidence type="ECO:0008006" key="4">
    <source>
        <dbReference type="Google" id="ProtNLM"/>
    </source>
</evidence>
<proteinExistence type="predicted"/>